<dbReference type="EMBL" id="FPHT01000103">
    <property type="protein sequence ID" value="SFV80518.1"/>
    <property type="molecule type" value="Genomic_DNA"/>
</dbReference>
<gene>
    <name evidence="6" type="ORF">MNB_SUP05-12-1008</name>
    <name evidence="7" type="ORF">MNB_SUP05-13-504</name>
</gene>
<comment type="similarity">
    <text evidence="1">Belongs to the acylphosphatase family.</text>
</comment>
<dbReference type="PROSITE" id="PS00151">
    <property type="entry name" value="ACYLPHOSPHATASE_2"/>
    <property type="match status" value="1"/>
</dbReference>
<dbReference type="InterPro" id="IPR020456">
    <property type="entry name" value="Acylphosphatase"/>
</dbReference>
<evidence type="ECO:0000259" key="5">
    <source>
        <dbReference type="PROSITE" id="PS51160"/>
    </source>
</evidence>
<dbReference type="InterPro" id="IPR001792">
    <property type="entry name" value="Acylphosphatase-like_dom"/>
</dbReference>
<dbReference type="PANTHER" id="PTHR10029">
    <property type="entry name" value="ACYLPHOSPHATASE"/>
    <property type="match status" value="1"/>
</dbReference>
<dbReference type="EMBL" id="FPHU01000109">
    <property type="protein sequence ID" value="SFV80772.1"/>
    <property type="molecule type" value="Genomic_DNA"/>
</dbReference>
<dbReference type="Pfam" id="PF00708">
    <property type="entry name" value="Acylphosphatase"/>
    <property type="match status" value="1"/>
</dbReference>
<evidence type="ECO:0000256" key="3">
    <source>
        <dbReference type="ARBA" id="ARBA00022801"/>
    </source>
</evidence>
<dbReference type="Gene3D" id="3.30.70.100">
    <property type="match status" value="1"/>
</dbReference>
<evidence type="ECO:0000313" key="6">
    <source>
        <dbReference type="EMBL" id="SFV80518.1"/>
    </source>
</evidence>
<comment type="catalytic activity">
    <reaction evidence="4">
        <text>an acyl phosphate + H2O = a carboxylate + phosphate + H(+)</text>
        <dbReference type="Rhea" id="RHEA:14965"/>
        <dbReference type="ChEBI" id="CHEBI:15377"/>
        <dbReference type="ChEBI" id="CHEBI:15378"/>
        <dbReference type="ChEBI" id="CHEBI:29067"/>
        <dbReference type="ChEBI" id="CHEBI:43474"/>
        <dbReference type="ChEBI" id="CHEBI:59918"/>
        <dbReference type="EC" id="3.6.1.7"/>
    </reaction>
</comment>
<dbReference type="AlphaFoldDB" id="A0A1W1DGZ3"/>
<accession>A0A1W1DGZ3</accession>
<dbReference type="InterPro" id="IPR017968">
    <property type="entry name" value="Acylphosphatase_CS"/>
</dbReference>
<dbReference type="InterPro" id="IPR036046">
    <property type="entry name" value="Acylphosphatase-like_dom_sf"/>
</dbReference>
<keyword evidence="3" id="KW-0378">Hydrolase</keyword>
<dbReference type="GO" id="GO:0003998">
    <property type="term" value="F:acylphosphatase activity"/>
    <property type="evidence" value="ECO:0007669"/>
    <property type="project" value="UniProtKB-EC"/>
</dbReference>
<evidence type="ECO:0000256" key="2">
    <source>
        <dbReference type="ARBA" id="ARBA00012150"/>
    </source>
</evidence>
<evidence type="ECO:0000313" key="7">
    <source>
        <dbReference type="EMBL" id="SFV80772.1"/>
    </source>
</evidence>
<protein>
    <recommendedName>
        <fullName evidence="2">acylphosphatase</fullName>
        <ecNumber evidence="2">3.6.1.7</ecNumber>
    </recommendedName>
</protein>
<dbReference type="PANTHER" id="PTHR10029:SF3">
    <property type="entry name" value="ACYLPHOSPHATASE-RELATED"/>
    <property type="match status" value="1"/>
</dbReference>
<name>A0A1W1DGZ3_9ZZZZ</name>
<evidence type="ECO:0000256" key="4">
    <source>
        <dbReference type="ARBA" id="ARBA00047645"/>
    </source>
</evidence>
<sequence length="65" mass="7471">MELGLTGWVKNTTDGSVYLEAQGEKSHLEIFIGWLSKGPNYSRVDQVDIKWIEATTQYISFSIRY</sequence>
<evidence type="ECO:0000256" key="1">
    <source>
        <dbReference type="ARBA" id="ARBA00005614"/>
    </source>
</evidence>
<dbReference type="EC" id="3.6.1.7" evidence="2"/>
<dbReference type="PROSITE" id="PS51160">
    <property type="entry name" value="ACYLPHOSPHATASE_3"/>
    <property type="match status" value="1"/>
</dbReference>
<organism evidence="6">
    <name type="scientific">hydrothermal vent metagenome</name>
    <dbReference type="NCBI Taxonomy" id="652676"/>
    <lineage>
        <taxon>unclassified sequences</taxon>
        <taxon>metagenomes</taxon>
        <taxon>ecological metagenomes</taxon>
    </lineage>
</organism>
<reference evidence="6" key="1">
    <citation type="submission" date="2016-10" db="EMBL/GenBank/DDBJ databases">
        <authorList>
            <person name="de Groot N.N."/>
        </authorList>
    </citation>
    <scope>NUCLEOTIDE SEQUENCE</scope>
</reference>
<dbReference type="SUPFAM" id="SSF54975">
    <property type="entry name" value="Acylphosphatase/BLUF domain-like"/>
    <property type="match status" value="1"/>
</dbReference>
<feature type="domain" description="Acylphosphatase-like" evidence="5">
    <location>
        <begin position="1"/>
        <end position="65"/>
    </location>
</feature>
<proteinExistence type="inferred from homology"/>